<proteinExistence type="predicted"/>
<name>A0ABW6JK64_STRCE</name>
<feature type="compositionally biased region" description="Low complexity" evidence="1">
    <location>
        <begin position="22"/>
        <end position="49"/>
    </location>
</feature>
<accession>A0ABW6JK64</accession>
<feature type="chain" id="PRO_5045773368" description="Lipoprotein" evidence="2">
    <location>
        <begin position="21"/>
        <end position="140"/>
    </location>
</feature>
<feature type="signal peptide" evidence="2">
    <location>
        <begin position="1"/>
        <end position="20"/>
    </location>
</feature>
<gene>
    <name evidence="3" type="ORF">ACFU0X_20695</name>
</gene>
<keyword evidence="4" id="KW-1185">Reference proteome</keyword>
<evidence type="ECO:0000256" key="2">
    <source>
        <dbReference type="SAM" id="SignalP"/>
    </source>
</evidence>
<evidence type="ECO:0000313" key="4">
    <source>
        <dbReference type="Proteomes" id="UP001600650"/>
    </source>
</evidence>
<dbReference type="EMBL" id="JBHVBU010000058">
    <property type="protein sequence ID" value="MFE7965421.1"/>
    <property type="molecule type" value="Genomic_DNA"/>
</dbReference>
<evidence type="ECO:0008006" key="5">
    <source>
        <dbReference type="Google" id="ProtNLM"/>
    </source>
</evidence>
<reference evidence="3 4" key="1">
    <citation type="submission" date="2024-09" db="EMBL/GenBank/DDBJ databases">
        <title>The Natural Products Discovery Center: Release of the First 8490 Sequenced Strains for Exploring Actinobacteria Biosynthetic Diversity.</title>
        <authorList>
            <person name="Kalkreuter E."/>
            <person name="Kautsar S.A."/>
            <person name="Yang D."/>
            <person name="Bader C.D."/>
            <person name="Teijaro C.N."/>
            <person name="Fluegel L."/>
            <person name="Davis C.M."/>
            <person name="Simpson J.R."/>
            <person name="Lauterbach L."/>
            <person name="Steele A.D."/>
            <person name="Gui C."/>
            <person name="Meng S."/>
            <person name="Li G."/>
            <person name="Viehrig K."/>
            <person name="Ye F."/>
            <person name="Su P."/>
            <person name="Kiefer A.F."/>
            <person name="Nichols A."/>
            <person name="Cepeda A.J."/>
            <person name="Yan W."/>
            <person name="Fan B."/>
            <person name="Jiang Y."/>
            <person name="Adhikari A."/>
            <person name="Zheng C.-J."/>
            <person name="Schuster L."/>
            <person name="Cowan T.M."/>
            <person name="Smanski M.J."/>
            <person name="Chevrette M.G."/>
            <person name="De Carvalho L.P.S."/>
            <person name="Shen B."/>
        </authorList>
    </citation>
    <scope>NUCLEOTIDE SEQUENCE [LARGE SCALE GENOMIC DNA]</scope>
    <source>
        <strain evidence="3 4">NPDC057399</strain>
    </source>
</reference>
<sequence length="140" mass="14197">MRTPALLAAAAALTAAAVTGCSSTDTTTTSDKPTASATAAGTAPSSATAHADDVRIDTCGTDTYGAPEAKLTVTNSSSKHSDYIVEVEFIDRDGVRQSEGTAVLNNLAPGQAAKDKAIGLENVTGGFNCRVIKVTRHATL</sequence>
<protein>
    <recommendedName>
        <fullName evidence="5">Lipoprotein</fullName>
    </recommendedName>
</protein>
<dbReference type="RefSeq" id="WP_381727292.1">
    <property type="nucleotide sequence ID" value="NZ_JBHVBU010000058.1"/>
</dbReference>
<organism evidence="3 4">
    <name type="scientific">Streptomyces cellulosae</name>
    <dbReference type="NCBI Taxonomy" id="1968"/>
    <lineage>
        <taxon>Bacteria</taxon>
        <taxon>Bacillati</taxon>
        <taxon>Actinomycetota</taxon>
        <taxon>Actinomycetes</taxon>
        <taxon>Kitasatosporales</taxon>
        <taxon>Streptomycetaceae</taxon>
        <taxon>Streptomyces</taxon>
    </lineage>
</organism>
<dbReference type="PROSITE" id="PS51257">
    <property type="entry name" value="PROKAR_LIPOPROTEIN"/>
    <property type="match status" value="1"/>
</dbReference>
<keyword evidence="2" id="KW-0732">Signal</keyword>
<dbReference type="Proteomes" id="UP001600650">
    <property type="component" value="Unassembled WGS sequence"/>
</dbReference>
<evidence type="ECO:0000313" key="3">
    <source>
        <dbReference type="EMBL" id="MFE7965421.1"/>
    </source>
</evidence>
<feature type="region of interest" description="Disordered" evidence="1">
    <location>
        <begin position="22"/>
        <end position="51"/>
    </location>
</feature>
<comment type="caution">
    <text evidence="3">The sequence shown here is derived from an EMBL/GenBank/DDBJ whole genome shotgun (WGS) entry which is preliminary data.</text>
</comment>
<evidence type="ECO:0000256" key="1">
    <source>
        <dbReference type="SAM" id="MobiDB-lite"/>
    </source>
</evidence>